<feature type="region of interest" description="Disordered" evidence="1">
    <location>
        <begin position="523"/>
        <end position="544"/>
    </location>
</feature>
<dbReference type="PANTHER" id="PTHR13268:SF0">
    <property type="entry name" value="BCAS3 MICROTUBULE ASSOCIATED CELL MIGRATION FACTOR"/>
    <property type="match status" value="1"/>
</dbReference>
<feature type="region of interest" description="Disordered" evidence="1">
    <location>
        <begin position="1"/>
        <end position="30"/>
    </location>
</feature>
<evidence type="ECO:0000259" key="2">
    <source>
        <dbReference type="Pfam" id="PF21034"/>
    </source>
</evidence>
<evidence type="ECO:0000313" key="4">
    <source>
        <dbReference type="Proteomes" id="UP001437256"/>
    </source>
</evidence>
<feature type="compositionally biased region" description="Basic residues" evidence="1">
    <location>
        <begin position="1221"/>
        <end position="1232"/>
    </location>
</feature>
<protein>
    <recommendedName>
        <fullName evidence="2">BCAS3 WD40 domain-containing protein</fullName>
    </recommendedName>
</protein>
<dbReference type="InterPro" id="IPR015943">
    <property type="entry name" value="WD40/YVTN_repeat-like_dom_sf"/>
</dbReference>
<dbReference type="Pfam" id="PF21034">
    <property type="entry name" value="BCAS3_WD40"/>
    <property type="match status" value="1"/>
</dbReference>
<dbReference type="Gene3D" id="2.130.10.10">
    <property type="entry name" value="YVTN repeat-like/Quinoprotein amine dehydrogenase"/>
    <property type="match status" value="1"/>
</dbReference>
<keyword evidence="4" id="KW-1185">Reference proteome</keyword>
<feature type="region of interest" description="Disordered" evidence="1">
    <location>
        <begin position="1204"/>
        <end position="1232"/>
    </location>
</feature>
<feature type="region of interest" description="Disordered" evidence="1">
    <location>
        <begin position="1073"/>
        <end position="1097"/>
    </location>
</feature>
<feature type="region of interest" description="Disordered" evidence="1">
    <location>
        <begin position="633"/>
        <end position="669"/>
    </location>
</feature>
<reference evidence="3 4" key="1">
    <citation type="submission" date="2024-05" db="EMBL/GenBank/DDBJ databases">
        <title>A draft genome resource for the thread blight pathogen Marasmius tenuissimus strain MS-2.</title>
        <authorList>
            <person name="Yulfo-Soto G.E."/>
            <person name="Baruah I.K."/>
            <person name="Amoako-Attah I."/>
            <person name="Bukari Y."/>
            <person name="Meinhardt L.W."/>
            <person name="Bailey B.A."/>
            <person name="Cohen S.P."/>
        </authorList>
    </citation>
    <scope>NUCLEOTIDE SEQUENCE [LARGE SCALE GENOMIC DNA]</scope>
    <source>
        <strain evidence="3 4">MS-2</strain>
    </source>
</reference>
<feature type="region of interest" description="Disordered" evidence="1">
    <location>
        <begin position="43"/>
        <end position="74"/>
    </location>
</feature>
<dbReference type="PANTHER" id="PTHR13268">
    <property type="entry name" value="BREAST CARCINOMA AMPLIFIED SEQUENCE 3"/>
    <property type="match status" value="1"/>
</dbReference>
<feature type="compositionally biased region" description="Polar residues" evidence="1">
    <location>
        <begin position="15"/>
        <end position="27"/>
    </location>
</feature>
<dbReference type="EMBL" id="JBBXMP010000062">
    <property type="protein sequence ID" value="KAL0064437.1"/>
    <property type="molecule type" value="Genomic_DNA"/>
</dbReference>
<comment type="caution">
    <text evidence="3">The sequence shown here is derived from an EMBL/GenBank/DDBJ whole genome shotgun (WGS) entry which is preliminary data.</text>
</comment>
<dbReference type="Proteomes" id="UP001437256">
    <property type="component" value="Unassembled WGS sequence"/>
</dbReference>
<name>A0ABR2ZVW4_9AGAR</name>
<feature type="domain" description="BCAS3 WD40" evidence="2">
    <location>
        <begin position="666"/>
        <end position="724"/>
    </location>
</feature>
<evidence type="ECO:0000256" key="1">
    <source>
        <dbReference type="SAM" id="MobiDB-lite"/>
    </source>
</evidence>
<accession>A0ABR2ZVW4</accession>
<feature type="compositionally biased region" description="Low complexity" evidence="1">
    <location>
        <begin position="790"/>
        <end position="820"/>
    </location>
</feature>
<dbReference type="InterPro" id="IPR045142">
    <property type="entry name" value="BCAS3-like"/>
</dbReference>
<sequence length="1232" mass="130819">MADAPQADAPLPSMMLTTKPKNGISSRSRSDVCLTVDKRTLSRVDENHSHTRRGRHASDHQRSRSGISRAMDSGHLEGSDVTARVRDDGDSIVWARWDLGLRGRRLLFIGYYPLGLQIWDCSGLDTVSEILNLPLERLVDPDTGLSEYDFAYAGIIPPARSTDDSDSLDEYRPLAGILVSPKPESSSFRHRVVKYVDIPGIAAGGGKFDIGDGFLVVVWLISSPPGTPINASQSTAVPPALHILSPTFDMLHKIPSSALIPFTHSSAGHHNSVLPSPTGSSTSMRHSFWGTTATTTSYEHAYGNHSGGYNSPTHHGFDDNHHIYNDNNNNNNNNSVLLSSSTHLDSPLMHLPPPQPAPVYSVSGRYLAYASSPIPGGMDLFAQHAGLAVPPSLSSGAASLLSTGASTARSASIAALGSISEQIANFNRGGAGSGMGGSITQADLGNAAIKVGGGLLSGMKSLGGMAYKGAVSAASAAAANSSARGEGGGGGGGGGGMTSSMSGVSAFANRFFSKSAPAAIVTGDEQQRYSGHDDNEDGIGDDGTTYAGSISTAAYGETGWTVTVLDIEPLLSSGSPDASPSVVTRFVASKSEPVAEVWFSPDGNSILVARRDGQVAHVYSIRNNPLARIAQQREADELAEGGGSSPSDKSQRRRSNIPVPDSPPLHLYDLRRGRTPAAIESASWSPDGRWAAFATRNRTIHVFGVNPYGGRPDLKSHLEGLVKNYNEMPPLSTDLQPLVRLRVTKHPPPDRPKIPLAFTFLDSPYFSESTMPPNLLPAMASPSLMPTAYSSAGSHSYGSANSGQTVLSSSPSARSEPISPQLSSGSHGRPKNYQDVLVFDPTDGVLSLRRITVNIKAKDGNTSMLSLAGGSNAASHISRSLPGMGAVGKLAMSVSPTSQGRPGPSTLSQKIDVAGSELVAKDSSVATWNLKRKREWSEVKRALEEPVGKVSSKEKVEAVNWLAQAELSTFSKATRILPRSIYLTHQFSFQALGEDYHALIRRYQFDIPGPKIEVRKGIEVSAYPTGTGESFVEGGGFRRDTRRLSSSFDEPLASAISGELDYSPPQPVLPMLPNGTPGSKPRSFKNSIPIRGLGDGMTESIGRFRREMTRVRSPRLVPTYSSDNPNLSPSVPLEFDEEDEDFLLKDLDPSSKGLHTETICSEETPRRTVTPPTGALDEEDAWVGGQAGAAGLDDAEPFDHISAAGFLDEEQTAAVEAPKAPKGRKGRKKQQI</sequence>
<dbReference type="SUPFAM" id="SSF82171">
    <property type="entry name" value="DPP6 N-terminal domain-like"/>
    <property type="match status" value="1"/>
</dbReference>
<evidence type="ECO:0000313" key="3">
    <source>
        <dbReference type="EMBL" id="KAL0064437.1"/>
    </source>
</evidence>
<feature type="region of interest" description="Disordered" evidence="1">
    <location>
        <begin position="1146"/>
        <end position="1180"/>
    </location>
</feature>
<organism evidence="3 4">
    <name type="scientific">Marasmius tenuissimus</name>
    <dbReference type="NCBI Taxonomy" id="585030"/>
    <lineage>
        <taxon>Eukaryota</taxon>
        <taxon>Fungi</taxon>
        <taxon>Dikarya</taxon>
        <taxon>Basidiomycota</taxon>
        <taxon>Agaricomycotina</taxon>
        <taxon>Agaricomycetes</taxon>
        <taxon>Agaricomycetidae</taxon>
        <taxon>Agaricales</taxon>
        <taxon>Marasmiineae</taxon>
        <taxon>Marasmiaceae</taxon>
        <taxon>Marasmius</taxon>
    </lineage>
</organism>
<dbReference type="InterPro" id="IPR048382">
    <property type="entry name" value="BCAS3_WD40"/>
</dbReference>
<proteinExistence type="predicted"/>
<feature type="region of interest" description="Disordered" evidence="1">
    <location>
        <begin position="790"/>
        <end position="834"/>
    </location>
</feature>
<gene>
    <name evidence="3" type="ORF">AAF712_008601</name>
</gene>